<dbReference type="GO" id="GO:0004879">
    <property type="term" value="F:nuclear receptor activity"/>
    <property type="evidence" value="ECO:0007669"/>
    <property type="project" value="TreeGrafter"/>
</dbReference>
<keyword evidence="13" id="KW-1185">Reference proteome</keyword>
<keyword evidence="5" id="KW-0805">Transcription regulation</keyword>
<comment type="caution">
    <text evidence="12">The sequence shown here is derived from an EMBL/GenBank/DDBJ whole genome shotgun (WGS) entry which is preliminary data.</text>
</comment>
<evidence type="ECO:0000256" key="8">
    <source>
        <dbReference type="ARBA" id="ARBA00023170"/>
    </source>
</evidence>
<keyword evidence="9" id="KW-0539">Nucleus</keyword>
<evidence type="ECO:0000256" key="1">
    <source>
        <dbReference type="ARBA" id="ARBA00008092"/>
    </source>
</evidence>
<evidence type="ECO:0000256" key="5">
    <source>
        <dbReference type="ARBA" id="ARBA00023015"/>
    </source>
</evidence>
<proteinExistence type="inferred from homology"/>
<evidence type="ECO:0000256" key="6">
    <source>
        <dbReference type="ARBA" id="ARBA00023125"/>
    </source>
</evidence>
<evidence type="ECO:0000256" key="9">
    <source>
        <dbReference type="ARBA" id="ARBA00023242"/>
    </source>
</evidence>
<feature type="domain" description="NR LBD" evidence="11">
    <location>
        <begin position="1"/>
        <end position="104"/>
    </location>
</feature>
<dbReference type="Proteomes" id="UP000316079">
    <property type="component" value="Unassembled WGS sequence"/>
</dbReference>
<accession>A0A553RD34</accession>
<dbReference type="InterPro" id="IPR050234">
    <property type="entry name" value="Nuclear_hormone_rcpt_NR1"/>
</dbReference>
<sequence>MESRWPNGVKRKRKNSQCSMKSTSDRSGLTCVEKIEKCQEMYLLAFEHYINHRKHNISHFWPKLLMKVTNLRMIGACHASRFLHMKVECPTELFPPLFLEVFEDQEV</sequence>
<dbReference type="GO" id="GO:0048384">
    <property type="term" value="P:retinoic acid receptor signaling pathway"/>
    <property type="evidence" value="ECO:0007669"/>
    <property type="project" value="TreeGrafter"/>
</dbReference>
<protein>
    <recommendedName>
        <fullName evidence="11">NR LBD domain-containing protein</fullName>
    </recommendedName>
</protein>
<evidence type="ECO:0000259" key="11">
    <source>
        <dbReference type="PROSITE" id="PS51843"/>
    </source>
</evidence>
<name>A0A553RD34_9TELE</name>
<dbReference type="GO" id="GO:0000122">
    <property type="term" value="P:negative regulation of transcription by RNA polymerase II"/>
    <property type="evidence" value="ECO:0007669"/>
    <property type="project" value="TreeGrafter"/>
</dbReference>
<evidence type="ECO:0000256" key="4">
    <source>
        <dbReference type="ARBA" id="ARBA00022833"/>
    </source>
</evidence>
<dbReference type="InterPro" id="IPR035500">
    <property type="entry name" value="NHR-like_dom_sf"/>
</dbReference>
<dbReference type="PANTHER" id="PTHR24082">
    <property type="entry name" value="NUCLEAR HORMONE RECEPTOR"/>
    <property type="match status" value="1"/>
</dbReference>
<evidence type="ECO:0000256" key="7">
    <source>
        <dbReference type="ARBA" id="ARBA00023163"/>
    </source>
</evidence>
<dbReference type="GO" id="GO:0008270">
    <property type="term" value="F:zinc ion binding"/>
    <property type="evidence" value="ECO:0007669"/>
    <property type="project" value="UniProtKB-KW"/>
</dbReference>
<keyword evidence="7" id="KW-0804">Transcription</keyword>
<dbReference type="GO" id="GO:0000978">
    <property type="term" value="F:RNA polymerase II cis-regulatory region sequence-specific DNA binding"/>
    <property type="evidence" value="ECO:0007669"/>
    <property type="project" value="TreeGrafter"/>
</dbReference>
<dbReference type="OrthoDB" id="6081310at2759"/>
<evidence type="ECO:0000256" key="3">
    <source>
        <dbReference type="ARBA" id="ARBA00022771"/>
    </source>
</evidence>
<dbReference type="STRING" id="623744.A0A553RD34"/>
<dbReference type="SUPFAM" id="SSF48508">
    <property type="entry name" value="Nuclear receptor ligand-binding domain"/>
    <property type="match status" value="1"/>
</dbReference>
<keyword evidence="8" id="KW-0675">Receptor</keyword>
<dbReference type="PROSITE" id="PS51843">
    <property type="entry name" value="NR_LBD"/>
    <property type="match status" value="1"/>
</dbReference>
<reference evidence="12 13" key="1">
    <citation type="journal article" date="2019" name="Sci. Data">
        <title>Hybrid genome assembly and annotation of Danionella translucida.</title>
        <authorList>
            <person name="Kadobianskyi M."/>
            <person name="Schulze L."/>
            <person name="Schuelke M."/>
            <person name="Judkewitz B."/>
        </authorList>
    </citation>
    <scope>NUCLEOTIDE SEQUENCE [LARGE SCALE GENOMIC DNA]</scope>
    <source>
        <strain evidence="12 13">Bolton</strain>
    </source>
</reference>
<dbReference type="AlphaFoldDB" id="A0A553RD34"/>
<dbReference type="GO" id="GO:0090575">
    <property type="term" value="C:RNA polymerase II transcription regulator complex"/>
    <property type="evidence" value="ECO:0007669"/>
    <property type="project" value="TreeGrafter"/>
</dbReference>
<evidence type="ECO:0000313" key="12">
    <source>
        <dbReference type="EMBL" id="TRZ00103.1"/>
    </source>
</evidence>
<dbReference type="Gene3D" id="1.10.565.10">
    <property type="entry name" value="Retinoid X Receptor"/>
    <property type="match status" value="1"/>
</dbReference>
<keyword evidence="4" id="KW-0862">Zinc</keyword>
<keyword evidence="2" id="KW-0479">Metal-binding</keyword>
<feature type="region of interest" description="Disordered" evidence="10">
    <location>
        <begin position="1"/>
        <end position="27"/>
    </location>
</feature>
<dbReference type="GO" id="GO:0045944">
    <property type="term" value="P:positive regulation of transcription by RNA polymerase II"/>
    <property type="evidence" value="ECO:0007669"/>
    <property type="project" value="TreeGrafter"/>
</dbReference>
<dbReference type="GO" id="GO:0002154">
    <property type="term" value="P:thyroid hormone receptor signaling pathway"/>
    <property type="evidence" value="ECO:0007669"/>
    <property type="project" value="TreeGrafter"/>
</dbReference>
<keyword evidence="3" id="KW-0863">Zinc-finger</keyword>
<evidence type="ECO:0000256" key="10">
    <source>
        <dbReference type="SAM" id="MobiDB-lite"/>
    </source>
</evidence>
<organism evidence="12 13">
    <name type="scientific">Danionella cerebrum</name>
    <dbReference type="NCBI Taxonomy" id="2873325"/>
    <lineage>
        <taxon>Eukaryota</taxon>
        <taxon>Metazoa</taxon>
        <taxon>Chordata</taxon>
        <taxon>Craniata</taxon>
        <taxon>Vertebrata</taxon>
        <taxon>Euteleostomi</taxon>
        <taxon>Actinopterygii</taxon>
        <taxon>Neopterygii</taxon>
        <taxon>Teleostei</taxon>
        <taxon>Ostariophysi</taxon>
        <taxon>Cypriniformes</taxon>
        <taxon>Danionidae</taxon>
        <taxon>Danioninae</taxon>
        <taxon>Danionella</taxon>
    </lineage>
</organism>
<dbReference type="InterPro" id="IPR000536">
    <property type="entry name" value="Nucl_hrmn_rcpt_lig-bd"/>
</dbReference>
<dbReference type="EMBL" id="SRMA01024818">
    <property type="protein sequence ID" value="TRZ00103.1"/>
    <property type="molecule type" value="Genomic_DNA"/>
</dbReference>
<evidence type="ECO:0000256" key="2">
    <source>
        <dbReference type="ARBA" id="ARBA00022723"/>
    </source>
</evidence>
<dbReference type="GO" id="GO:0030154">
    <property type="term" value="P:cell differentiation"/>
    <property type="evidence" value="ECO:0007669"/>
    <property type="project" value="TreeGrafter"/>
</dbReference>
<feature type="compositionally biased region" description="Polar residues" evidence="10">
    <location>
        <begin position="16"/>
        <end position="27"/>
    </location>
</feature>
<evidence type="ECO:0000313" key="13">
    <source>
        <dbReference type="Proteomes" id="UP000316079"/>
    </source>
</evidence>
<gene>
    <name evidence="12" type="ORF">DNTS_020300</name>
</gene>
<dbReference type="PANTHER" id="PTHR24082:SF42">
    <property type="entry name" value="THYROID HORMONE RECEPTOR ALPHA"/>
    <property type="match status" value="1"/>
</dbReference>
<comment type="similarity">
    <text evidence="1">Belongs to the nuclear hormone receptor family. NR1 subfamily.</text>
</comment>
<keyword evidence="6" id="KW-0238">DNA-binding</keyword>